<keyword evidence="2" id="KW-1185">Reference proteome</keyword>
<sequence>MKNLTDVGNRIQRFSFSSTGISIDSSSVAGAALRPSDSPLVIGQEGNIESLVKSMYEAVLVYICYLR</sequence>
<reference evidence="2" key="1">
    <citation type="journal article" date="2017" name="Nature">
        <title>The sunflower genome provides insights into oil metabolism, flowering and Asterid evolution.</title>
        <authorList>
            <person name="Badouin H."/>
            <person name="Gouzy J."/>
            <person name="Grassa C.J."/>
            <person name="Murat F."/>
            <person name="Staton S.E."/>
            <person name="Cottret L."/>
            <person name="Lelandais-Briere C."/>
            <person name="Owens G.L."/>
            <person name="Carrere S."/>
            <person name="Mayjonade B."/>
            <person name="Legrand L."/>
            <person name="Gill N."/>
            <person name="Kane N.C."/>
            <person name="Bowers J.E."/>
            <person name="Hubner S."/>
            <person name="Bellec A."/>
            <person name="Berard A."/>
            <person name="Berges H."/>
            <person name="Blanchet N."/>
            <person name="Boniface M.C."/>
            <person name="Brunel D."/>
            <person name="Catrice O."/>
            <person name="Chaidir N."/>
            <person name="Claudel C."/>
            <person name="Donnadieu C."/>
            <person name="Faraut T."/>
            <person name="Fievet G."/>
            <person name="Helmstetter N."/>
            <person name="King M."/>
            <person name="Knapp S.J."/>
            <person name="Lai Z."/>
            <person name="Le Paslier M.C."/>
            <person name="Lippi Y."/>
            <person name="Lorenzon L."/>
            <person name="Mandel J.R."/>
            <person name="Marage G."/>
            <person name="Marchand G."/>
            <person name="Marquand E."/>
            <person name="Bret-Mestries E."/>
            <person name="Morien E."/>
            <person name="Nambeesan S."/>
            <person name="Nguyen T."/>
            <person name="Pegot-Espagnet P."/>
            <person name="Pouilly N."/>
            <person name="Raftis F."/>
            <person name="Sallet E."/>
            <person name="Schiex T."/>
            <person name="Thomas J."/>
            <person name="Vandecasteele C."/>
            <person name="Vares D."/>
            <person name="Vear F."/>
            <person name="Vautrin S."/>
            <person name="Crespi M."/>
            <person name="Mangin B."/>
            <person name="Burke J.M."/>
            <person name="Salse J."/>
            <person name="Munos S."/>
            <person name="Vincourt P."/>
            <person name="Rieseberg L.H."/>
            <person name="Langlade N.B."/>
        </authorList>
    </citation>
    <scope>NUCLEOTIDE SEQUENCE [LARGE SCALE GENOMIC DNA]</scope>
    <source>
        <strain evidence="2">cv. SF193</strain>
    </source>
</reference>
<organism evidence="1 2">
    <name type="scientific">Helianthus annuus</name>
    <name type="common">Common sunflower</name>
    <dbReference type="NCBI Taxonomy" id="4232"/>
    <lineage>
        <taxon>Eukaryota</taxon>
        <taxon>Viridiplantae</taxon>
        <taxon>Streptophyta</taxon>
        <taxon>Embryophyta</taxon>
        <taxon>Tracheophyta</taxon>
        <taxon>Spermatophyta</taxon>
        <taxon>Magnoliopsida</taxon>
        <taxon>eudicotyledons</taxon>
        <taxon>Gunneridae</taxon>
        <taxon>Pentapetalae</taxon>
        <taxon>asterids</taxon>
        <taxon>campanulids</taxon>
        <taxon>Asterales</taxon>
        <taxon>Asteraceae</taxon>
        <taxon>Asteroideae</taxon>
        <taxon>Heliantheae alliance</taxon>
        <taxon>Heliantheae</taxon>
        <taxon>Helianthus</taxon>
    </lineage>
</organism>
<dbReference type="InParanoid" id="A0A251SJU0"/>
<evidence type="ECO:0000313" key="2">
    <source>
        <dbReference type="Proteomes" id="UP000215914"/>
    </source>
</evidence>
<gene>
    <name evidence="1" type="ORF">HannXRQ_Chr14g0453041</name>
</gene>
<proteinExistence type="predicted"/>
<name>A0A251SJU0_HELAN</name>
<evidence type="ECO:0000313" key="1">
    <source>
        <dbReference type="EMBL" id="OTF99116.1"/>
    </source>
</evidence>
<dbReference type="Proteomes" id="UP000215914">
    <property type="component" value="Chromosome 14"/>
</dbReference>
<dbReference type="EMBL" id="CM007903">
    <property type="protein sequence ID" value="OTF99116.1"/>
    <property type="molecule type" value="Genomic_DNA"/>
</dbReference>
<accession>A0A251SJU0</accession>
<protein>
    <submittedName>
        <fullName evidence="1">Uncharacterized protein</fullName>
    </submittedName>
</protein>
<dbReference type="AlphaFoldDB" id="A0A251SJU0"/>